<feature type="domain" description="Histidine kinase/HSP90-like ATPase" evidence="3">
    <location>
        <begin position="118"/>
        <end position="226"/>
    </location>
</feature>
<accession>C7Q8G1</accession>
<dbReference type="HOGENOM" id="CLU_965390_0_0_11"/>
<feature type="region of interest" description="Disordered" evidence="2">
    <location>
        <begin position="1"/>
        <end position="31"/>
    </location>
</feature>
<keyword evidence="1 4" id="KW-0808">Transferase</keyword>
<reference evidence="4 5" key="1">
    <citation type="journal article" date="2009" name="Stand. Genomic Sci.">
        <title>Complete genome sequence of Catenulispora acidiphila type strain (ID 139908).</title>
        <authorList>
            <person name="Copeland A."/>
            <person name="Lapidus A."/>
            <person name="Glavina Del Rio T."/>
            <person name="Nolan M."/>
            <person name="Lucas S."/>
            <person name="Chen F."/>
            <person name="Tice H."/>
            <person name="Cheng J.F."/>
            <person name="Bruce D."/>
            <person name="Goodwin L."/>
            <person name="Pitluck S."/>
            <person name="Mikhailova N."/>
            <person name="Pati A."/>
            <person name="Ivanova N."/>
            <person name="Mavromatis K."/>
            <person name="Chen A."/>
            <person name="Palaniappan K."/>
            <person name="Chain P."/>
            <person name="Land M."/>
            <person name="Hauser L."/>
            <person name="Chang Y.J."/>
            <person name="Jeffries C.D."/>
            <person name="Chertkov O."/>
            <person name="Brettin T."/>
            <person name="Detter J.C."/>
            <person name="Han C."/>
            <person name="Ali Z."/>
            <person name="Tindall B.J."/>
            <person name="Goker M."/>
            <person name="Bristow J."/>
            <person name="Eisen J.A."/>
            <person name="Markowitz V."/>
            <person name="Hugenholtz P."/>
            <person name="Kyrpides N.C."/>
            <person name="Klenk H.P."/>
        </authorList>
    </citation>
    <scope>NUCLEOTIDE SEQUENCE [LARGE SCALE GENOMIC DNA]</scope>
    <source>
        <strain evidence="5">DSM 44928 / JCM 14897 / NBRC 102108 / NRRL B-24433 / ID139908</strain>
    </source>
</reference>
<protein>
    <submittedName>
        <fullName evidence="4">Putative anti-sigma regulatory factor, serine/threonine protein kinase</fullName>
    </submittedName>
</protein>
<evidence type="ECO:0000313" key="5">
    <source>
        <dbReference type="Proteomes" id="UP000000851"/>
    </source>
</evidence>
<proteinExistence type="predicted"/>
<dbReference type="InterPro" id="IPR036890">
    <property type="entry name" value="HATPase_C_sf"/>
</dbReference>
<dbReference type="InterPro" id="IPR050267">
    <property type="entry name" value="Anti-sigma-factor_SerPK"/>
</dbReference>
<evidence type="ECO:0000313" key="4">
    <source>
        <dbReference type="EMBL" id="ACU76149.1"/>
    </source>
</evidence>
<dbReference type="KEGG" id="cai:Caci_7320"/>
<evidence type="ECO:0000256" key="1">
    <source>
        <dbReference type="ARBA" id="ARBA00022527"/>
    </source>
</evidence>
<dbReference type="EMBL" id="CP001700">
    <property type="protein sequence ID" value="ACU76149.1"/>
    <property type="molecule type" value="Genomic_DNA"/>
</dbReference>
<dbReference type="GO" id="GO:0004674">
    <property type="term" value="F:protein serine/threonine kinase activity"/>
    <property type="evidence" value="ECO:0007669"/>
    <property type="project" value="UniProtKB-KW"/>
</dbReference>
<dbReference type="SUPFAM" id="SSF55874">
    <property type="entry name" value="ATPase domain of HSP90 chaperone/DNA topoisomerase II/histidine kinase"/>
    <property type="match status" value="1"/>
</dbReference>
<keyword evidence="5" id="KW-1185">Reference proteome</keyword>
<dbReference type="InterPro" id="IPR003594">
    <property type="entry name" value="HATPase_dom"/>
</dbReference>
<dbReference type="Pfam" id="PF13581">
    <property type="entry name" value="HATPase_c_2"/>
    <property type="match status" value="1"/>
</dbReference>
<dbReference type="STRING" id="479433.Caci_7320"/>
<dbReference type="CDD" id="cd16936">
    <property type="entry name" value="HATPase_RsbW-like"/>
    <property type="match status" value="1"/>
</dbReference>
<dbReference type="Gene3D" id="3.30.565.10">
    <property type="entry name" value="Histidine kinase-like ATPase, C-terminal domain"/>
    <property type="match status" value="1"/>
</dbReference>
<dbReference type="PANTHER" id="PTHR35526">
    <property type="entry name" value="ANTI-SIGMA-F FACTOR RSBW-RELATED"/>
    <property type="match status" value="1"/>
</dbReference>
<keyword evidence="1 4" id="KW-0723">Serine/threonine-protein kinase</keyword>
<dbReference type="AlphaFoldDB" id="C7Q8G1"/>
<dbReference type="eggNOG" id="COG2172">
    <property type="taxonomic scope" value="Bacteria"/>
</dbReference>
<keyword evidence="1 4" id="KW-0418">Kinase</keyword>
<evidence type="ECO:0000256" key="2">
    <source>
        <dbReference type="SAM" id="MobiDB-lite"/>
    </source>
</evidence>
<dbReference type="PANTHER" id="PTHR35526:SF3">
    <property type="entry name" value="ANTI-SIGMA-F FACTOR RSBW"/>
    <property type="match status" value="1"/>
</dbReference>
<sequence length="288" mass="31113">MPRLLRSQTCPPLTPASSYHPSRPVRSPTPERCQQVRSENCCRCLRSGANGAARGTLMHTGPARRPCACCAHSGLGLRLDCVVTHHLSSCSSPWTSPSLKLRPDMCHSYWTRSFKGLPEQVADVRELIRWVIGDVDGADDVVLVASELAANAIRHSASGDLGGSLALQVAAFSDAWHVRLTDQGGRTNPTWEPADDDEAGRGLPVVMALSRAWGVIGGSTGRTVWAEIPYPKDDVAAEFYEGDVERGQQEPALSVVDHSQLGCRPTTPLVPRWSAPLFPAPWQHGAAQ</sequence>
<feature type="compositionally biased region" description="Polar residues" evidence="2">
    <location>
        <begin position="1"/>
        <end position="20"/>
    </location>
</feature>
<organism evidence="4 5">
    <name type="scientific">Catenulispora acidiphila (strain DSM 44928 / JCM 14897 / NBRC 102108 / NRRL B-24433 / ID139908)</name>
    <dbReference type="NCBI Taxonomy" id="479433"/>
    <lineage>
        <taxon>Bacteria</taxon>
        <taxon>Bacillati</taxon>
        <taxon>Actinomycetota</taxon>
        <taxon>Actinomycetes</taxon>
        <taxon>Catenulisporales</taxon>
        <taxon>Catenulisporaceae</taxon>
        <taxon>Catenulispora</taxon>
    </lineage>
</organism>
<name>C7Q8G1_CATAD</name>
<evidence type="ECO:0000259" key="3">
    <source>
        <dbReference type="Pfam" id="PF13581"/>
    </source>
</evidence>
<dbReference type="Proteomes" id="UP000000851">
    <property type="component" value="Chromosome"/>
</dbReference>
<dbReference type="InParanoid" id="C7Q8G1"/>
<gene>
    <name evidence="4" type="ordered locus">Caci_7320</name>
</gene>